<dbReference type="NCBIfam" id="TIGR03939">
    <property type="entry name" value="PGA_TPR_OMP"/>
    <property type="match status" value="1"/>
</dbReference>
<reference evidence="2 3" key="1">
    <citation type="submission" date="2017-04" db="EMBL/GenBank/DDBJ databases">
        <title>Presence of VIM-2 positive Pseudomonas species in chickens and their surrounding environment.</title>
        <authorList>
            <person name="Zhang R."/>
        </authorList>
    </citation>
    <scope>NUCLEOTIDE SEQUENCE [LARGE SCALE GENOMIC DNA]</scope>
    <source>
        <strain evidence="2 3">DZ-C18</strain>
    </source>
</reference>
<dbReference type="InterPro" id="IPR023870">
    <property type="entry name" value="PGA_export_porin_PgaA"/>
</dbReference>
<accession>A0A1X0ZS66</accession>
<name>A0A1X0ZS66_PSEPU</name>
<feature type="domain" description="PgaA membrane beta barrel" evidence="1">
    <location>
        <begin position="532"/>
        <end position="827"/>
    </location>
</feature>
<evidence type="ECO:0000313" key="3">
    <source>
        <dbReference type="Proteomes" id="UP000193675"/>
    </source>
</evidence>
<evidence type="ECO:0000313" key="2">
    <source>
        <dbReference type="EMBL" id="ORL62623.1"/>
    </source>
</evidence>
<sequence length="827" mass="92185">MRSLDDVPTVPAFWRARSRALSGGACATWVAGLLLCTPWAQAQDGYDALVIKARAGDRAPALDYLARQPVTPRYLNDHVAIASWAGRDQEVVQVYEANRGKGMLSVDSQALVARAYRNLKRWNEALAVYRQGLAQAPRHSALRVGEVMTLADAGQHDQALRRAQALVRALPGEADAHIALAYAHTRAGQPYAALSELDKANSLAPDKGYVRSEYMRGLEGANLPEAALREAMAQPGLVDDAQTRRLQADALARQVRFAQLPVRREADRFVIADRAIARSDALLEAWKALPGAEQERNRVRIDRLGALYARMRMQQVVQEHQQLRQAQVELPAYAERWVAGAYLYLRQPAAAAELYRKVLTGESPKDLEWTEDNQGLFYALVESEQLEPIQPMTEQLVAQQPVLTYPQGAAVGVPNPDRLDAKVMQANAYLYRDQLEQAQQAFEALAHAAPANSGLNTGLASVYLARGWPRRAEDVLKSAESLGPREAALEVQQGLTALALQEWRQADLLADDVIQRFPEQLPAQRLDKLRKVHHMFELQVSAYAGRSNGGGDAVGNRDFGIDSVLYSPPMDDNWRVFAGVGYATGDFLEGTGHYRYQRAGLEWRDRGNTVEGELSHNAYGDGDKPGARLSGSHEIDDHWQYGWSAEYLSRETPLRALNSGIRSNAGSAWLAWRQDETREARLAFTPQRFSDGNQRIGLVLTGRQQVYNQPYLKADIGLEVGASHNSKSDDVPYYNPKRDLSVLPTLDIDHILYRHYQTVWSQQAQVGVGTYSQQGHGTEPIALVGYGQRLKFDDRFDGGVNLTAMSRPYDGDREMDYRLMLDINYRF</sequence>
<dbReference type="SUPFAM" id="SSF48452">
    <property type="entry name" value="TPR-like"/>
    <property type="match status" value="2"/>
</dbReference>
<evidence type="ECO:0000259" key="1">
    <source>
        <dbReference type="Pfam" id="PF21197"/>
    </source>
</evidence>
<dbReference type="Pfam" id="PF21197">
    <property type="entry name" value="PgaA_barrel"/>
    <property type="match status" value="1"/>
</dbReference>
<dbReference type="InterPro" id="IPR019734">
    <property type="entry name" value="TPR_rpt"/>
</dbReference>
<dbReference type="GO" id="GO:1901515">
    <property type="term" value="F:poly-beta-1,6-N-acetyl-D-glucosamine transmembrane transporter activity"/>
    <property type="evidence" value="ECO:0007669"/>
    <property type="project" value="InterPro"/>
</dbReference>
<dbReference type="EMBL" id="NBWC01000028">
    <property type="protein sequence ID" value="ORL62623.1"/>
    <property type="molecule type" value="Genomic_DNA"/>
</dbReference>
<protein>
    <submittedName>
        <fullName evidence="2">Poly-beta-1,6 N-acetyl-D-glucosamine export porin PgaA</fullName>
    </submittedName>
</protein>
<gene>
    <name evidence="2" type="ORF">B7H17_17965</name>
</gene>
<dbReference type="SMART" id="SM00028">
    <property type="entry name" value="TPR"/>
    <property type="match status" value="3"/>
</dbReference>
<dbReference type="Gene3D" id="1.25.40.10">
    <property type="entry name" value="Tetratricopeptide repeat domain"/>
    <property type="match status" value="2"/>
</dbReference>
<comment type="caution">
    <text evidence="2">The sequence shown here is derived from an EMBL/GenBank/DDBJ whole genome shotgun (WGS) entry which is preliminary data.</text>
</comment>
<dbReference type="Proteomes" id="UP000193675">
    <property type="component" value="Unassembled WGS sequence"/>
</dbReference>
<dbReference type="InterPro" id="IPR049003">
    <property type="entry name" value="PgaA_barrel"/>
</dbReference>
<organism evidence="2 3">
    <name type="scientific">Pseudomonas putida</name>
    <name type="common">Arthrobacter siderocapsulatus</name>
    <dbReference type="NCBI Taxonomy" id="303"/>
    <lineage>
        <taxon>Bacteria</taxon>
        <taxon>Pseudomonadati</taxon>
        <taxon>Pseudomonadota</taxon>
        <taxon>Gammaproteobacteria</taxon>
        <taxon>Pseudomonadales</taxon>
        <taxon>Pseudomonadaceae</taxon>
        <taxon>Pseudomonas</taxon>
    </lineage>
</organism>
<dbReference type="OrthoDB" id="5405060at2"/>
<dbReference type="AlphaFoldDB" id="A0A1X0ZS66"/>
<dbReference type="InterPro" id="IPR011990">
    <property type="entry name" value="TPR-like_helical_dom_sf"/>
</dbReference>
<proteinExistence type="predicted"/>